<dbReference type="EMBL" id="SNRW01021450">
    <property type="protein sequence ID" value="KAA6364605.1"/>
    <property type="molecule type" value="Genomic_DNA"/>
</dbReference>
<dbReference type="OrthoDB" id="2194416at2759"/>
<dbReference type="InterPro" id="IPR000477">
    <property type="entry name" value="RT_dom"/>
</dbReference>
<dbReference type="Pfam" id="PF00078">
    <property type="entry name" value="RVT_1"/>
    <property type="match status" value="1"/>
</dbReference>
<proteinExistence type="predicted"/>
<dbReference type="AlphaFoldDB" id="A0A5J4U4L8"/>
<evidence type="ECO:0000259" key="1">
    <source>
        <dbReference type="PROSITE" id="PS50878"/>
    </source>
</evidence>
<dbReference type="InterPro" id="IPR043502">
    <property type="entry name" value="DNA/RNA_pol_sf"/>
</dbReference>
<comment type="caution">
    <text evidence="2">The sequence shown here is derived from an EMBL/GenBank/DDBJ whole genome shotgun (WGS) entry which is preliminary data.</text>
</comment>
<dbReference type="SUPFAM" id="SSF56672">
    <property type="entry name" value="DNA/RNA polymerases"/>
    <property type="match status" value="1"/>
</dbReference>
<evidence type="ECO:0000313" key="2">
    <source>
        <dbReference type="EMBL" id="KAA6364605.1"/>
    </source>
</evidence>
<gene>
    <name evidence="2" type="ORF">EZS28_039868</name>
</gene>
<dbReference type="PROSITE" id="PS50878">
    <property type="entry name" value="RT_POL"/>
    <property type="match status" value="1"/>
</dbReference>
<evidence type="ECO:0000313" key="3">
    <source>
        <dbReference type="Proteomes" id="UP000324800"/>
    </source>
</evidence>
<organism evidence="2 3">
    <name type="scientific">Streblomastix strix</name>
    <dbReference type="NCBI Taxonomy" id="222440"/>
    <lineage>
        <taxon>Eukaryota</taxon>
        <taxon>Metamonada</taxon>
        <taxon>Preaxostyla</taxon>
        <taxon>Oxymonadida</taxon>
        <taxon>Streblomastigidae</taxon>
        <taxon>Streblomastix</taxon>
    </lineage>
</organism>
<dbReference type="Proteomes" id="UP000324800">
    <property type="component" value="Unassembled WGS sequence"/>
</dbReference>
<feature type="domain" description="Reverse transcriptase" evidence="1">
    <location>
        <begin position="1"/>
        <end position="228"/>
    </location>
</feature>
<sequence>MIKFNFYPSGIFIGSVIALKKANKVEPRPITIPEAFDKLLSRIILKLEKDAYQLAIPNTQYGVAYNQNPNSELYVIQTDISGAFNSVKRQQLLNLLADYKMSEIGSPLSPSNFSAITNKLINDINTQKQSQFDQTLQLKSIANYTEWIKAIYGYMDDMFIFASSQQQAQDLIEMGQRELLDVNMSFDFSKCHALCIRQGLIQPNIPPIQTDYGRICFDQSLDVLGIPISQSGLIRDQKFIKLATTALRTADSATLLYSQNALNIERFCVASKLTRFVQLTKKISNFSRLRGDTVRQMLSIPIKLGGTGIISLEDIQHPALLATYYELIQEPQISQLLQQADLIGNLDINPNYQQKLSLMLHPTQHTGRLYEFFAHWQHALQILQSIDCKITQHALWYRTMKNAFFTAIDEAKVLGIQKQNRIIGSDGYFSGAHLAAIGASKQT</sequence>
<protein>
    <recommendedName>
        <fullName evidence="1">Reverse transcriptase domain-containing protein</fullName>
    </recommendedName>
</protein>
<accession>A0A5J4U4L8</accession>
<name>A0A5J4U4L8_9EUKA</name>
<reference evidence="2 3" key="1">
    <citation type="submission" date="2019-03" db="EMBL/GenBank/DDBJ databases">
        <title>Single cell metagenomics reveals metabolic interactions within the superorganism composed of flagellate Streblomastix strix and complex community of Bacteroidetes bacteria on its surface.</title>
        <authorList>
            <person name="Treitli S.C."/>
            <person name="Kolisko M."/>
            <person name="Husnik F."/>
            <person name="Keeling P."/>
            <person name="Hampl V."/>
        </authorList>
    </citation>
    <scope>NUCLEOTIDE SEQUENCE [LARGE SCALE GENOMIC DNA]</scope>
    <source>
        <strain evidence="2">ST1C</strain>
    </source>
</reference>